<evidence type="ECO:0000256" key="3">
    <source>
        <dbReference type="ARBA" id="ARBA00037952"/>
    </source>
</evidence>
<dbReference type="InterPro" id="IPR009764">
    <property type="entry name" value="OCIA_dom"/>
</dbReference>
<evidence type="ECO:0000313" key="7">
    <source>
        <dbReference type="Ensembl" id="ENSXMAP00000034663.1"/>
    </source>
</evidence>
<comment type="similarity">
    <text evidence="3">Belongs to the OCIAD1 family.</text>
</comment>
<reference evidence="7" key="3">
    <citation type="submission" date="2025-08" db="UniProtKB">
        <authorList>
            <consortium name="Ensembl"/>
        </authorList>
    </citation>
    <scope>IDENTIFICATION</scope>
    <source>
        <strain evidence="7">JP 163 A</strain>
    </source>
</reference>
<evidence type="ECO:0000259" key="6">
    <source>
        <dbReference type="Pfam" id="PF07051"/>
    </source>
</evidence>
<name>A0A3B5QTV2_XIPMA</name>
<keyword evidence="5" id="KW-1133">Transmembrane helix</keyword>
<reference evidence="8" key="2">
    <citation type="journal article" date="2013" name="Nat. Genet.">
        <title>The genome of the platyfish, Xiphophorus maculatus, provides insights into evolutionary adaptation and several complex traits.</title>
        <authorList>
            <person name="Schartl M."/>
            <person name="Walter R.B."/>
            <person name="Shen Y."/>
            <person name="Garcia T."/>
            <person name="Catchen J."/>
            <person name="Amores A."/>
            <person name="Braasch I."/>
            <person name="Chalopin D."/>
            <person name="Volff J.N."/>
            <person name="Lesch K.P."/>
            <person name="Bisazza A."/>
            <person name="Minx P."/>
            <person name="Hillier L."/>
            <person name="Wilson R.K."/>
            <person name="Fuerstenberg S."/>
            <person name="Boore J."/>
            <person name="Searle S."/>
            <person name="Postlethwait J.H."/>
            <person name="Warren W.C."/>
        </authorList>
    </citation>
    <scope>NUCLEOTIDE SEQUENCE [LARGE SCALE GENOMIC DNA]</scope>
    <source>
        <strain evidence="8">JP 163 A</strain>
    </source>
</reference>
<accession>A0A3B5QTV2</accession>
<evidence type="ECO:0000313" key="8">
    <source>
        <dbReference type="Proteomes" id="UP000002852"/>
    </source>
</evidence>
<dbReference type="Proteomes" id="UP000002852">
    <property type="component" value="Unassembled WGS sequence"/>
</dbReference>
<dbReference type="PANTHER" id="PTHR13336:SF4">
    <property type="entry name" value="OCIA DOMAIN-CONTAINING PROTEIN 1"/>
    <property type="match status" value="1"/>
</dbReference>
<organism evidence="7 8">
    <name type="scientific">Xiphophorus maculatus</name>
    <name type="common">Southern platyfish</name>
    <name type="synonym">Platypoecilus maculatus</name>
    <dbReference type="NCBI Taxonomy" id="8083"/>
    <lineage>
        <taxon>Eukaryota</taxon>
        <taxon>Metazoa</taxon>
        <taxon>Chordata</taxon>
        <taxon>Craniata</taxon>
        <taxon>Vertebrata</taxon>
        <taxon>Euteleostomi</taxon>
        <taxon>Actinopterygii</taxon>
        <taxon>Neopterygii</taxon>
        <taxon>Teleostei</taxon>
        <taxon>Neoteleostei</taxon>
        <taxon>Acanthomorphata</taxon>
        <taxon>Ovalentaria</taxon>
        <taxon>Atherinomorphae</taxon>
        <taxon>Cyprinodontiformes</taxon>
        <taxon>Poeciliidae</taxon>
        <taxon>Poeciliinae</taxon>
        <taxon>Xiphophorus</taxon>
    </lineage>
</organism>
<proteinExistence type="inferred from homology"/>
<reference evidence="8" key="1">
    <citation type="submission" date="2012-01" db="EMBL/GenBank/DDBJ databases">
        <authorList>
            <person name="Walter R."/>
            <person name="Schartl M."/>
            <person name="Warren W."/>
        </authorList>
    </citation>
    <scope>NUCLEOTIDE SEQUENCE [LARGE SCALE GENOMIC DNA]</scope>
    <source>
        <strain evidence="8">JP 163 A</strain>
    </source>
</reference>
<evidence type="ECO:0000256" key="2">
    <source>
        <dbReference type="ARBA" id="ARBA00022753"/>
    </source>
</evidence>
<protein>
    <recommendedName>
        <fullName evidence="4">OCIA domain-containing protein 1</fullName>
    </recommendedName>
</protein>
<feature type="domain" description="OCIA" evidence="6">
    <location>
        <begin position="17"/>
        <end position="106"/>
    </location>
</feature>
<reference evidence="7" key="4">
    <citation type="submission" date="2025-09" db="UniProtKB">
        <authorList>
            <consortium name="Ensembl"/>
        </authorList>
    </citation>
    <scope>IDENTIFICATION</scope>
    <source>
        <strain evidence="7">JP 163 A</strain>
    </source>
</reference>
<dbReference type="Pfam" id="PF07051">
    <property type="entry name" value="OCIA"/>
    <property type="match status" value="1"/>
</dbReference>
<evidence type="ECO:0000256" key="5">
    <source>
        <dbReference type="SAM" id="Phobius"/>
    </source>
</evidence>
<dbReference type="Ensembl" id="ENSXMAT00000021060.1">
    <property type="protein sequence ID" value="ENSXMAP00000034663.1"/>
    <property type="gene ID" value="ENSXMAG00000017443.2"/>
</dbReference>
<keyword evidence="8" id="KW-1185">Reference proteome</keyword>
<dbReference type="PANTHER" id="PTHR13336">
    <property type="entry name" value="OVARIAN CARCINOMA IMMUNOREACTIVE ANTIGEN"/>
    <property type="match status" value="1"/>
</dbReference>
<feature type="transmembrane region" description="Helical" evidence="5">
    <location>
        <begin position="74"/>
        <end position="91"/>
    </location>
</feature>
<sequence length="121" mass="13595">RNGPSDIQTHTAPLGVDYIPTEEEKRVLKECNRESFLYRSVPFSVVSIAFTQALVARGNLHPTVKSHSYPLRMLHLPVAGFCGYMAGKLSYMKTCQEKLKKLENSPLGEILRQRAGMPPHL</sequence>
<evidence type="ECO:0000256" key="1">
    <source>
        <dbReference type="ARBA" id="ARBA00004177"/>
    </source>
</evidence>
<keyword evidence="5" id="KW-0472">Membrane</keyword>
<dbReference type="GeneTree" id="ENSGT00530000063690"/>
<dbReference type="InterPro" id="IPR040187">
    <property type="entry name" value="OCAD1/2"/>
</dbReference>
<dbReference type="AlphaFoldDB" id="A0A3B5QTV2"/>
<feature type="transmembrane region" description="Helical" evidence="5">
    <location>
        <begin position="36"/>
        <end position="54"/>
    </location>
</feature>
<evidence type="ECO:0000256" key="4">
    <source>
        <dbReference type="ARBA" id="ARBA00040877"/>
    </source>
</evidence>
<dbReference type="GO" id="GO:0005768">
    <property type="term" value="C:endosome"/>
    <property type="evidence" value="ECO:0007669"/>
    <property type="project" value="UniProtKB-SubCell"/>
</dbReference>
<comment type="subcellular location">
    <subcellularLocation>
        <location evidence="1">Endosome</location>
    </subcellularLocation>
</comment>
<keyword evidence="2" id="KW-0967">Endosome</keyword>
<keyword evidence="5" id="KW-0812">Transmembrane</keyword>